<keyword evidence="2" id="KW-1185">Reference proteome</keyword>
<accession>T1K5P7</accession>
<protein>
    <submittedName>
        <fullName evidence="1">Uncharacterized protein</fullName>
    </submittedName>
</protein>
<dbReference type="EMBL" id="CAEY01001590">
    <property type="status" value="NOT_ANNOTATED_CDS"/>
    <property type="molecule type" value="Genomic_DNA"/>
</dbReference>
<evidence type="ECO:0000313" key="2">
    <source>
        <dbReference type="Proteomes" id="UP000015104"/>
    </source>
</evidence>
<proteinExistence type="predicted"/>
<name>T1K5P7_TETUR</name>
<evidence type="ECO:0000313" key="1">
    <source>
        <dbReference type="EnsemblMetazoa" id="tetur05g07050.1"/>
    </source>
</evidence>
<organism evidence="1 2">
    <name type="scientific">Tetranychus urticae</name>
    <name type="common">Two-spotted spider mite</name>
    <dbReference type="NCBI Taxonomy" id="32264"/>
    <lineage>
        <taxon>Eukaryota</taxon>
        <taxon>Metazoa</taxon>
        <taxon>Ecdysozoa</taxon>
        <taxon>Arthropoda</taxon>
        <taxon>Chelicerata</taxon>
        <taxon>Arachnida</taxon>
        <taxon>Acari</taxon>
        <taxon>Acariformes</taxon>
        <taxon>Trombidiformes</taxon>
        <taxon>Prostigmata</taxon>
        <taxon>Eleutherengona</taxon>
        <taxon>Raphignathae</taxon>
        <taxon>Tetranychoidea</taxon>
        <taxon>Tetranychidae</taxon>
        <taxon>Tetranychus</taxon>
    </lineage>
</organism>
<sequence>MPRFEVSHFGSICVNFKWTKVCDIVRFKQRKCIVLQTNVRKWLIWMQKFPT</sequence>
<dbReference type="EnsemblMetazoa" id="tetur05g07050.1">
    <property type="protein sequence ID" value="tetur05g07050.1"/>
    <property type="gene ID" value="tetur05g07050"/>
</dbReference>
<dbReference type="Proteomes" id="UP000015104">
    <property type="component" value="Unassembled WGS sequence"/>
</dbReference>
<dbReference type="HOGENOM" id="CLU_3109005_0_0_1"/>
<reference evidence="1" key="2">
    <citation type="submission" date="2015-06" db="UniProtKB">
        <authorList>
            <consortium name="EnsemblMetazoa"/>
        </authorList>
    </citation>
    <scope>IDENTIFICATION</scope>
</reference>
<reference evidence="2" key="1">
    <citation type="submission" date="2011-08" db="EMBL/GenBank/DDBJ databases">
        <authorList>
            <person name="Rombauts S."/>
        </authorList>
    </citation>
    <scope>NUCLEOTIDE SEQUENCE</scope>
    <source>
        <strain evidence="2">London</strain>
    </source>
</reference>
<dbReference type="AlphaFoldDB" id="T1K5P7"/>